<keyword evidence="8" id="KW-1185">Reference proteome</keyword>
<dbReference type="AlphaFoldDB" id="A0A6I6JG66"/>
<sequence length="200" mass="21518">MTMETALALMSFALVMSITPGPANFLLLASGANFGLVRTLPLLFGVSFGFLFMVFLVGIGLGHVLEQYPVVHTTLRFACGAYVLWLAYQIGRSRSLGGDGEPMTNPIGFINAALLQWVNPKAWTVALIVNVSYAFPGALVPSLLKMILLFAIVNIPSIGVWALSGSALRRHLRSGKRLAVFNLGMASMLVLSTIPMLFTT</sequence>
<dbReference type="GO" id="GO:0005886">
    <property type="term" value="C:plasma membrane"/>
    <property type="evidence" value="ECO:0007669"/>
    <property type="project" value="UniProtKB-SubCell"/>
</dbReference>
<feature type="transmembrane region" description="Helical" evidence="6">
    <location>
        <begin position="70"/>
        <end position="88"/>
    </location>
</feature>
<evidence type="ECO:0000256" key="4">
    <source>
        <dbReference type="ARBA" id="ARBA00022989"/>
    </source>
</evidence>
<dbReference type="EMBL" id="CP046400">
    <property type="protein sequence ID" value="QGY41846.1"/>
    <property type="molecule type" value="Genomic_DNA"/>
</dbReference>
<keyword evidence="3 6" id="KW-0812">Transmembrane</keyword>
<keyword evidence="5 6" id="KW-0472">Membrane</keyword>
<evidence type="ECO:0000256" key="6">
    <source>
        <dbReference type="SAM" id="Phobius"/>
    </source>
</evidence>
<evidence type="ECO:0000256" key="5">
    <source>
        <dbReference type="ARBA" id="ARBA00023136"/>
    </source>
</evidence>
<feature type="transmembrane region" description="Helical" evidence="6">
    <location>
        <begin position="146"/>
        <end position="168"/>
    </location>
</feature>
<keyword evidence="2" id="KW-1003">Cell membrane</keyword>
<reference evidence="7 8" key="1">
    <citation type="submission" date="2019-11" db="EMBL/GenBank/DDBJ databases">
        <authorList>
            <person name="Zheng R.K."/>
            <person name="Sun C.M."/>
        </authorList>
    </citation>
    <scope>NUCLEOTIDE SEQUENCE [LARGE SCALE GENOMIC DNA]</scope>
    <source>
        <strain evidence="7 8">SRB007</strain>
    </source>
</reference>
<feature type="transmembrane region" description="Helical" evidence="6">
    <location>
        <begin position="180"/>
        <end position="198"/>
    </location>
</feature>
<dbReference type="Proteomes" id="UP000428328">
    <property type="component" value="Chromosome"/>
</dbReference>
<keyword evidence="4 6" id="KW-1133">Transmembrane helix</keyword>
<evidence type="ECO:0000256" key="1">
    <source>
        <dbReference type="ARBA" id="ARBA00004651"/>
    </source>
</evidence>
<gene>
    <name evidence="7" type="ORF">GM415_17530</name>
</gene>
<evidence type="ECO:0000313" key="7">
    <source>
        <dbReference type="EMBL" id="QGY41846.1"/>
    </source>
</evidence>
<dbReference type="Pfam" id="PF01810">
    <property type="entry name" value="LysE"/>
    <property type="match status" value="1"/>
</dbReference>
<proteinExistence type="predicted"/>
<accession>A0A6I6JG66</accession>
<evidence type="ECO:0000256" key="2">
    <source>
        <dbReference type="ARBA" id="ARBA00022475"/>
    </source>
</evidence>
<organism evidence="7 8">
    <name type="scientific">Pseudodesulfovibrio cashew</name>
    <dbReference type="NCBI Taxonomy" id="2678688"/>
    <lineage>
        <taxon>Bacteria</taxon>
        <taxon>Pseudomonadati</taxon>
        <taxon>Thermodesulfobacteriota</taxon>
        <taxon>Desulfovibrionia</taxon>
        <taxon>Desulfovibrionales</taxon>
        <taxon>Desulfovibrionaceae</taxon>
    </lineage>
</organism>
<dbReference type="PANTHER" id="PTHR30086">
    <property type="entry name" value="ARGININE EXPORTER PROTEIN ARGO"/>
    <property type="match status" value="1"/>
</dbReference>
<dbReference type="GO" id="GO:0015171">
    <property type="term" value="F:amino acid transmembrane transporter activity"/>
    <property type="evidence" value="ECO:0007669"/>
    <property type="project" value="TreeGrafter"/>
</dbReference>
<name>A0A6I6JG66_9BACT</name>
<dbReference type="InterPro" id="IPR001123">
    <property type="entry name" value="LeuE-type"/>
</dbReference>
<dbReference type="KEGG" id="psel:GM415_17530"/>
<evidence type="ECO:0000313" key="8">
    <source>
        <dbReference type="Proteomes" id="UP000428328"/>
    </source>
</evidence>
<dbReference type="GO" id="GO:0033228">
    <property type="term" value="P:cysteine export across plasma membrane"/>
    <property type="evidence" value="ECO:0007669"/>
    <property type="project" value="TreeGrafter"/>
</dbReference>
<feature type="transmembrane region" description="Helical" evidence="6">
    <location>
        <begin position="6"/>
        <end position="28"/>
    </location>
</feature>
<protein>
    <submittedName>
        <fullName evidence="7">LysE family translocator</fullName>
    </submittedName>
</protein>
<feature type="transmembrane region" description="Helical" evidence="6">
    <location>
        <begin position="40"/>
        <end position="64"/>
    </location>
</feature>
<dbReference type="PANTHER" id="PTHR30086:SF20">
    <property type="entry name" value="ARGININE EXPORTER PROTEIN ARGO-RELATED"/>
    <property type="match status" value="1"/>
</dbReference>
<evidence type="ECO:0000256" key="3">
    <source>
        <dbReference type="ARBA" id="ARBA00022692"/>
    </source>
</evidence>
<comment type="subcellular location">
    <subcellularLocation>
        <location evidence="1">Cell membrane</location>
        <topology evidence="1">Multi-pass membrane protein</topology>
    </subcellularLocation>
</comment>